<keyword evidence="1" id="KW-0472">Membrane</keyword>
<dbReference type="EMBL" id="BBMR01000001">
    <property type="protein sequence ID" value="GAL17321.1"/>
    <property type="molecule type" value="Genomic_DNA"/>
</dbReference>
<name>A0A090RPW4_9VIBR</name>
<dbReference type="SUPFAM" id="SSF56436">
    <property type="entry name" value="C-type lectin-like"/>
    <property type="match status" value="1"/>
</dbReference>
<dbReference type="AlphaFoldDB" id="A0A090RPW4"/>
<dbReference type="InterPro" id="IPR016187">
    <property type="entry name" value="CTDL_fold"/>
</dbReference>
<evidence type="ECO:0000256" key="1">
    <source>
        <dbReference type="SAM" id="Phobius"/>
    </source>
</evidence>
<gene>
    <name evidence="3" type="ORF">JCM19235_5870</name>
</gene>
<feature type="domain" description="Sulfatase-modifying factor enzyme-like" evidence="2">
    <location>
        <begin position="47"/>
        <end position="98"/>
    </location>
</feature>
<keyword evidence="4" id="KW-1185">Reference proteome</keyword>
<protein>
    <submittedName>
        <fullName evidence="3">Uncharacterized conserved protein</fullName>
    </submittedName>
</protein>
<dbReference type="GO" id="GO:0120147">
    <property type="term" value="F:formylglycine-generating oxidase activity"/>
    <property type="evidence" value="ECO:0007669"/>
    <property type="project" value="TreeGrafter"/>
</dbReference>
<dbReference type="Proteomes" id="UP000029228">
    <property type="component" value="Unassembled WGS sequence"/>
</dbReference>
<evidence type="ECO:0000313" key="3">
    <source>
        <dbReference type="EMBL" id="GAL17321.1"/>
    </source>
</evidence>
<feature type="transmembrane region" description="Helical" evidence="1">
    <location>
        <begin position="12"/>
        <end position="29"/>
    </location>
</feature>
<reference evidence="3 4" key="1">
    <citation type="submission" date="2014-09" db="EMBL/GenBank/DDBJ databases">
        <title>Vibrio maritimus JCM 19235. (C45) whole genome shotgun sequence.</title>
        <authorList>
            <person name="Sawabe T."/>
            <person name="Meirelles P."/>
            <person name="Nakanishi M."/>
            <person name="Sayaka M."/>
            <person name="Hattori M."/>
            <person name="Ohkuma M."/>
        </authorList>
    </citation>
    <scope>NUCLEOTIDE SEQUENCE [LARGE SCALE GENOMIC DNA]</scope>
    <source>
        <strain evidence="4">JCM19235</strain>
    </source>
</reference>
<dbReference type="InterPro" id="IPR051043">
    <property type="entry name" value="Sulfatase_Mod_Factor_Kinase"/>
</dbReference>
<dbReference type="InterPro" id="IPR042095">
    <property type="entry name" value="SUMF_sf"/>
</dbReference>
<evidence type="ECO:0000313" key="4">
    <source>
        <dbReference type="Proteomes" id="UP000029228"/>
    </source>
</evidence>
<keyword evidence="1" id="KW-1133">Transmembrane helix</keyword>
<dbReference type="Gene3D" id="3.90.1580.10">
    <property type="entry name" value="paralog of FGE (formylglycine-generating enzyme)"/>
    <property type="match status" value="1"/>
</dbReference>
<organism evidence="3 4">
    <name type="scientific">Vibrio maritimus</name>
    <dbReference type="NCBI Taxonomy" id="990268"/>
    <lineage>
        <taxon>Bacteria</taxon>
        <taxon>Pseudomonadati</taxon>
        <taxon>Pseudomonadota</taxon>
        <taxon>Gammaproteobacteria</taxon>
        <taxon>Vibrionales</taxon>
        <taxon>Vibrionaceae</taxon>
        <taxon>Vibrio</taxon>
    </lineage>
</organism>
<evidence type="ECO:0000259" key="2">
    <source>
        <dbReference type="Pfam" id="PF03781"/>
    </source>
</evidence>
<dbReference type="InterPro" id="IPR005532">
    <property type="entry name" value="SUMF_dom"/>
</dbReference>
<dbReference type="Pfam" id="PF03781">
    <property type="entry name" value="FGE-sulfatase"/>
    <property type="match status" value="1"/>
</dbReference>
<dbReference type="STRING" id="990268.JCM19235_5870"/>
<proteinExistence type="predicted"/>
<comment type="caution">
    <text evidence="3">The sequence shown here is derived from an EMBL/GenBank/DDBJ whole genome shotgun (WGS) entry which is preliminary data.</text>
</comment>
<sequence length="191" mass="21015">MNDHLEEKQAWNATKFLAVIAIIALPILLSGCATQPDHPIALKIDSDMVLVEGGEFTMGSDDPTAAKSERPAHTVKLDSFYLSKFEVTQELFESVMGSSMSFFPDPNIPVNNLSWQQATTLLRSSTSLQAKTTAYRPRLNGSLQPKGATYHKASLMQVQTILMMLLGMLAMQTTKLTPWVKSSLTSSVFMT</sequence>
<dbReference type="PANTHER" id="PTHR23150:SF19">
    <property type="entry name" value="FORMYLGLYCINE-GENERATING ENZYME"/>
    <property type="match status" value="1"/>
</dbReference>
<keyword evidence="1" id="KW-0812">Transmembrane</keyword>
<accession>A0A090RPW4</accession>
<dbReference type="PANTHER" id="PTHR23150">
    <property type="entry name" value="SULFATASE MODIFYING FACTOR 1, 2"/>
    <property type="match status" value="1"/>
</dbReference>